<keyword evidence="2" id="KW-1185">Reference proteome</keyword>
<dbReference type="AlphaFoldDB" id="A0A841RP82"/>
<dbReference type="RefSeq" id="WP_184248604.1">
    <property type="nucleotide sequence ID" value="NZ_BAAACU010000029.1"/>
</dbReference>
<organism evidence="1 2">
    <name type="scientific">Gracilibacillus halotolerans</name>
    <dbReference type="NCBI Taxonomy" id="74386"/>
    <lineage>
        <taxon>Bacteria</taxon>
        <taxon>Bacillati</taxon>
        <taxon>Bacillota</taxon>
        <taxon>Bacilli</taxon>
        <taxon>Bacillales</taxon>
        <taxon>Bacillaceae</taxon>
        <taxon>Gracilibacillus</taxon>
    </lineage>
</organism>
<proteinExistence type="predicted"/>
<dbReference type="Gene3D" id="3.10.450.50">
    <property type="match status" value="1"/>
</dbReference>
<dbReference type="InterPro" id="IPR004027">
    <property type="entry name" value="SEC_C_motif"/>
</dbReference>
<dbReference type="Pfam" id="PF02810">
    <property type="entry name" value="SEC-C"/>
    <property type="match status" value="1"/>
</dbReference>
<evidence type="ECO:0000313" key="1">
    <source>
        <dbReference type="EMBL" id="MBB6513433.1"/>
    </source>
</evidence>
<sequence length="230" mass="27102">MAIQIGPNNPCPCGSGKKYKNCCMNEFSSSEKELIIHHIKKKIEQGYVHIADNQLIEACDKWWEAWLDVKRWLIPHYQTTSIESFSDQISDDFLMYDWIQIFEDELEKAGNTNNRFYELRYILAFDFRKNFPHSDEMILMKMGTAAAQALFYLGRIEESERLFKKLLVGDYTEGARGWIYIHWGDIYTNSDNKDIAEIKKAKALYYKALELLDKKDHEFALMRINELKAN</sequence>
<dbReference type="EMBL" id="JACHON010000012">
    <property type="protein sequence ID" value="MBB6513433.1"/>
    <property type="molecule type" value="Genomic_DNA"/>
</dbReference>
<reference evidence="1 2" key="1">
    <citation type="submission" date="2020-08" db="EMBL/GenBank/DDBJ databases">
        <title>Genomic Encyclopedia of Type Strains, Phase IV (KMG-IV): sequencing the most valuable type-strain genomes for metagenomic binning, comparative biology and taxonomic classification.</title>
        <authorList>
            <person name="Goeker M."/>
        </authorList>
    </citation>
    <scope>NUCLEOTIDE SEQUENCE [LARGE SCALE GENOMIC DNA]</scope>
    <source>
        <strain evidence="1 2">DSM 11805</strain>
    </source>
</reference>
<dbReference type="SUPFAM" id="SSF103642">
    <property type="entry name" value="Sec-C motif"/>
    <property type="match status" value="1"/>
</dbReference>
<dbReference type="Proteomes" id="UP000572212">
    <property type="component" value="Unassembled WGS sequence"/>
</dbReference>
<protein>
    <submittedName>
        <fullName evidence="1">Tetratricopeptide (TPR) repeat protein</fullName>
    </submittedName>
</protein>
<name>A0A841RP82_9BACI</name>
<evidence type="ECO:0000313" key="2">
    <source>
        <dbReference type="Proteomes" id="UP000572212"/>
    </source>
</evidence>
<comment type="caution">
    <text evidence="1">The sequence shown here is derived from an EMBL/GenBank/DDBJ whole genome shotgun (WGS) entry which is preliminary data.</text>
</comment>
<accession>A0A841RP82</accession>
<gene>
    <name evidence="1" type="ORF">GGQ92_002245</name>
</gene>